<keyword evidence="1" id="KW-0175">Coiled coil</keyword>
<dbReference type="eggNOG" id="ENOG502T871">
    <property type="taxonomic scope" value="Eukaryota"/>
</dbReference>
<dbReference type="PaxDb" id="35128-Thaps10158"/>
<organism evidence="4 5">
    <name type="scientific">Thalassiosira pseudonana</name>
    <name type="common">Marine diatom</name>
    <name type="synonym">Cyclotella nana</name>
    <dbReference type="NCBI Taxonomy" id="35128"/>
    <lineage>
        <taxon>Eukaryota</taxon>
        <taxon>Sar</taxon>
        <taxon>Stramenopiles</taxon>
        <taxon>Ochrophyta</taxon>
        <taxon>Bacillariophyta</taxon>
        <taxon>Coscinodiscophyceae</taxon>
        <taxon>Thalassiosirophycidae</taxon>
        <taxon>Thalassiosirales</taxon>
        <taxon>Thalassiosiraceae</taxon>
        <taxon>Thalassiosira</taxon>
    </lineage>
</organism>
<dbReference type="Proteomes" id="UP000001449">
    <property type="component" value="Chromosome 15"/>
</dbReference>
<dbReference type="EMBL" id="CM000650">
    <property type="protein sequence ID" value="EED88442.1"/>
    <property type="molecule type" value="Genomic_DNA"/>
</dbReference>
<dbReference type="InParanoid" id="B8CDE8"/>
<feature type="coiled-coil region" evidence="1">
    <location>
        <begin position="339"/>
        <end position="366"/>
    </location>
</feature>
<feature type="compositionally biased region" description="Low complexity" evidence="2">
    <location>
        <begin position="89"/>
        <end position="102"/>
    </location>
</feature>
<dbReference type="GeneID" id="7442008"/>
<keyword evidence="5" id="KW-1185">Reference proteome</keyword>
<keyword evidence="3" id="KW-0732">Signal</keyword>
<reference evidence="4 5" key="2">
    <citation type="journal article" date="2008" name="Nature">
        <title>The Phaeodactylum genome reveals the evolutionary history of diatom genomes.</title>
        <authorList>
            <person name="Bowler C."/>
            <person name="Allen A.E."/>
            <person name="Badger J.H."/>
            <person name="Grimwood J."/>
            <person name="Jabbari K."/>
            <person name="Kuo A."/>
            <person name="Maheswari U."/>
            <person name="Martens C."/>
            <person name="Maumus F."/>
            <person name="Otillar R.P."/>
            <person name="Rayko E."/>
            <person name="Salamov A."/>
            <person name="Vandepoele K."/>
            <person name="Beszteri B."/>
            <person name="Gruber A."/>
            <person name="Heijde M."/>
            <person name="Katinka M."/>
            <person name="Mock T."/>
            <person name="Valentin K."/>
            <person name="Verret F."/>
            <person name="Berges J.A."/>
            <person name="Brownlee C."/>
            <person name="Cadoret J.P."/>
            <person name="Chiovitti A."/>
            <person name="Choi C.J."/>
            <person name="Coesel S."/>
            <person name="De Martino A."/>
            <person name="Detter J.C."/>
            <person name="Durkin C."/>
            <person name="Falciatore A."/>
            <person name="Fournet J."/>
            <person name="Haruta M."/>
            <person name="Huysman M.J."/>
            <person name="Jenkins B.D."/>
            <person name="Jiroutova K."/>
            <person name="Jorgensen R.E."/>
            <person name="Joubert Y."/>
            <person name="Kaplan A."/>
            <person name="Kroger N."/>
            <person name="Kroth P.G."/>
            <person name="La Roche J."/>
            <person name="Lindquist E."/>
            <person name="Lommer M."/>
            <person name="Martin-Jezequel V."/>
            <person name="Lopez P.J."/>
            <person name="Lucas S."/>
            <person name="Mangogna M."/>
            <person name="McGinnis K."/>
            <person name="Medlin L.K."/>
            <person name="Montsant A."/>
            <person name="Oudot-Le Secq M.P."/>
            <person name="Napoli C."/>
            <person name="Obornik M."/>
            <person name="Parker M.S."/>
            <person name="Petit J.L."/>
            <person name="Porcel B.M."/>
            <person name="Poulsen N."/>
            <person name="Robison M."/>
            <person name="Rychlewski L."/>
            <person name="Rynearson T.A."/>
            <person name="Schmutz J."/>
            <person name="Shapiro H."/>
            <person name="Siaut M."/>
            <person name="Stanley M."/>
            <person name="Sussman M.R."/>
            <person name="Taylor A.R."/>
            <person name="Vardi A."/>
            <person name="von Dassow P."/>
            <person name="Vyverman W."/>
            <person name="Willis A."/>
            <person name="Wyrwicz L.S."/>
            <person name="Rokhsar D.S."/>
            <person name="Weissenbach J."/>
            <person name="Armbrust E.V."/>
            <person name="Green B.R."/>
            <person name="Van de Peer Y."/>
            <person name="Grigoriev I.V."/>
        </authorList>
    </citation>
    <scope>NUCLEOTIDE SEQUENCE [LARGE SCALE GENOMIC DNA]</scope>
    <source>
        <strain evidence="4 5">CCMP1335</strain>
    </source>
</reference>
<evidence type="ECO:0008006" key="6">
    <source>
        <dbReference type="Google" id="ProtNLM"/>
    </source>
</evidence>
<dbReference type="KEGG" id="tps:THAPSDRAFT_10158"/>
<evidence type="ECO:0000256" key="2">
    <source>
        <dbReference type="SAM" id="MobiDB-lite"/>
    </source>
</evidence>
<name>B8CDE8_THAPS</name>
<feature type="chain" id="PRO_5002866509" description="Lon N-terminal domain-containing protein" evidence="3">
    <location>
        <begin position="25"/>
        <end position="866"/>
    </location>
</feature>
<dbReference type="OMA" id="ANRIRYW"/>
<evidence type="ECO:0000313" key="4">
    <source>
        <dbReference type="EMBL" id="EED88442.1"/>
    </source>
</evidence>
<dbReference type="HOGENOM" id="CLU_331084_0_0_1"/>
<feature type="compositionally biased region" description="Polar residues" evidence="2">
    <location>
        <begin position="39"/>
        <end position="49"/>
    </location>
</feature>
<feature type="coiled-coil region" evidence="1">
    <location>
        <begin position="391"/>
        <end position="418"/>
    </location>
</feature>
<evidence type="ECO:0000313" key="5">
    <source>
        <dbReference type="Proteomes" id="UP000001449"/>
    </source>
</evidence>
<dbReference type="RefSeq" id="XP_002294087.1">
    <property type="nucleotide sequence ID" value="XM_002294051.1"/>
</dbReference>
<evidence type="ECO:0000256" key="3">
    <source>
        <dbReference type="SAM" id="SignalP"/>
    </source>
</evidence>
<sequence>MLSDHHIRLWRLAATIAAVVYASASHHHVFSSSSSASSTTSNGMNSRATQYRRRTREQTAFLSTGSCDRSLRRVPKLSHMFLSDSDENSSSMYPNSRSSDASRTSRRRRQNKYATSQNTAFIEAQISKIFGSDESGQSQFVPLFLAGRCCQAQDASTNVNILLLSSLDQCDRIAQDYHQYLHSTRDESFTSRSINALPIPLSQSTSSSAISLLSHTYSSTPLSKTVLLQMNSLFTNRDGGLFDNLPWSTWSIDPDLKERDAANNVVNVKYTLGKRAAYQRFMGKDWKGRSVSVGNLANRIRYWLENERQREERDVADEPLSEQLDGSIDDNDIMLFLSKRLLELEAKEARMEIAECEERLAILQSQSVSNEDNDVLSELDEMRTSEGMHQLDIARRRLESAELSMQELSDAIIQSKAQNSSFLPFSFPWSASNVSKQQNKTQTLLVAILDKLTEQEYPPPYRGAIGYPTKLDTKEEMVEESLLPFASPYELLIDVINDQLNSEVIGCVLEQTSLLEGNKVLGGALLLQRKGRMKSTTLAGETVKYNDDEDDFGNEGVLRRSMYLVECFTDEAIGVALALEAPVYLEKEIWAGAGDVSVEIDVEVISSIKAENGDATSSVKDIGQLSVVNRLPLIRPLGGHCFSSKVEGDRVQSEKESNSIRIPLATTSQYFNQPGQVRLIQQRITPVFSTFNPVQSLDEYDSLSNDDKVRLLLKLNSFQGVLPRPRVVKASVSSQDIFRESQPPSALDDILLPLVDESVRRQYLIRDAEARNDVEEANALRAEMSPRQTALEQARAARDVGLEDEASKLEDDAELYKSLRADITQDEGSYSQFLDRDEWYERETQARIKRLDKSRFGSLLDGIDLP</sequence>
<gene>
    <name evidence="4" type="ORF">THAPSDRAFT_10158</name>
</gene>
<reference evidence="4 5" key="1">
    <citation type="journal article" date="2004" name="Science">
        <title>The genome of the diatom Thalassiosira pseudonana: ecology, evolution, and metabolism.</title>
        <authorList>
            <person name="Armbrust E.V."/>
            <person name="Berges J.A."/>
            <person name="Bowler C."/>
            <person name="Green B.R."/>
            <person name="Martinez D."/>
            <person name="Putnam N.H."/>
            <person name="Zhou S."/>
            <person name="Allen A.E."/>
            <person name="Apt K.E."/>
            <person name="Bechner M."/>
            <person name="Brzezinski M.A."/>
            <person name="Chaal B.K."/>
            <person name="Chiovitti A."/>
            <person name="Davis A.K."/>
            <person name="Demarest M.S."/>
            <person name="Detter J.C."/>
            <person name="Glavina T."/>
            <person name="Goodstein D."/>
            <person name="Hadi M.Z."/>
            <person name="Hellsten U."/>
            <person name="Hildebrand M."/>
            <person name="Jenkins B.D."/>
            <person name="Jurka J."/>
            <person name="Kapitonov V.V."/>
            <person name="Kroger N."/>
            <person name="Lau W.W."/>
            <person name="Lane T.W."/>
            <person name="Larimer F.W."/>
            <person name="Lippmeier J.C."/>
            <person name="Lucas S."/>
            <person name="Medina M."/>
            <person name="Montsant A."/>
            <person name="Obornik M."/>
            <person name="Parker M.S."/>
            <person name="Palenik B."/>
            <person name="Pazour G.J."/>
            <person name="Richardson P.M."/>
            <person name="Rynearson T.A."/>
            <person name="Saito M.A."/>
            <person name="Schwartz D.C."/>
            <person name="Thamatrakoln K."/>
            <person name="Valentin K."/>
            <person name="Vardi A."/>
            <person name="Wilkerson F.P."/>
            <person name="Rokhsar D.S."/>
        </authorList>
    </citation>
    <scope>NUCLEOTIDE SEQUENCE [LARGE SCALE GENOMIC DNA]</scope>
    <source>
        <strain evidence="4 5">CCMP1335</strain>
    </source>
</reference>
<feature type="region of interest" description="Disordered" evidence="2">
    <location>
        <begin position="82"/>
        <end position="116"/>
    </location>
</feature>
<feature type="region of interest" description="Disordered" evidence="2">
    <location>
        <begin position="31"/>
        <end position="64"/>
    </location>
</feature>
<evidence type="ECO:0000256" key="1">
    <source>
        <dbReference type="SAM" id="Coils"/>
    </source>
</evidence>
<proteinExistence type="predicted"/>
<accession>B8CDE8</accession>
<dbReference type="AlphaFoldDB" id="B8CDE8"/>
<protein>
    <recommendedName>
        <fullName evidence="6">Lon N-terminal domain-containing protein</fullName>
    </recommendedName>
</protein>
<feature type="signal peptide" evidence="3">
    <location>
        <begin position="1"/>
        <end position="24"/>
    </location>
</feature>